<dbReference type="Proteomes" id="UP001386955">
    <property type="component" value="Unassembled WGS sequence"/>
</dbReference>
<evidence type="ECO:0000313" key="2">
    <source>
        <dbReference type="Proteomes" id="UP001386955"/>
    </source>
</evidence>
<accession>A0AAN9S4V6</accession>
<organism evidence="1 2">
    <name type="scientific">Psophocarpus tetragonolobus</name>
    <name type="common">Winged bean</name>
    <name type="synonym">Dolichos tetragonolobus</name>
    <dbReference type="NCBI Taxonomy" id="3891"/>
    <lineage>
        <taxon>Eukaryota</taxon>
        <taxon>Viridiplantae</taxon>
        <taxon>Streptophyta</taxon>
        <taxon>Embryophyta</taxon>
        <taxon>Tracheophyta</taxon>
        <taxon>Spermatophyta</taxon>
        <taxon>Magnoliopsida</taxon>
        <taxon>eudicotyledons</taxon>
        <taxon>Gunneridae</taxon>
        <taxon>Pentapetalae</taxon>
        <taxon>rosids</taxon>
        <taxon>fabids</taxon>
        <taxon>Fabales</taxon>
        <taxon>Fabaceae</taxon>
        <taxon>Papilionoideae</taxon>
        <taxon>50 kb inversion clade</taxon>
        <taxon>NPAAA clade</taxon>
        <taxon>indigoferoid/millettioid clade</taxon>
        <taxon>Phaseoleae</taxon>
        <taxon>Psophocarpus</taxon>
    </lineage>
</organism>
<dbReference type="AlphaFoldDB" id="A0AAN9S4V6"/>
<reference evidence="1 2" key="1">
    <citation type="submission" date="2024-01" db="EMBL/GenBank/DDBJ databases">
        <title>The genomes of 5 underutilized Papilionoideae crops provide insights into root nodulation and disease resistanc.</title>
        <authorList>
            <person name="Jiang F."/>
        </authorList>
    </citation>
    <scope>NUCLEOTIDE SEQUENCE [LARGE SCALE GENOMIC DNA]</scope>
    <source>
        <strain evidence="1">DUOXIRENSHENG_FW03</strain>
        <tissue evidence="1">Leaves</tissue>
    </source>
</reference>
<gene>
    <name evidence="1" type="ORF">VNO78_24155</name>
</gene>
<evidence type="ECO:0000313" key="1">
    <source>
        <dbReference type="EMBL" id="KAK7389288.1"/>
    </source>
</evidence>
<dbReference type="EMBL" id="JAYMYS010000006">
    <property type="protein sequence ID" value="KAK7389288.1"/>
    <property type="molecule type" value="Genomic_DNA"/>
</dbReference>
<proteinExistence type="predicted"/>
<keyword evidence="2" id="KW-1185">Reference proteome</keyword>
<name>A0AAN9S4V6_PSOTE</name>
<sequence length="133" mass="14991">MKALLKGDLELLATVDKEAEVKRLDLGASRDLCTNSQRHRLLLNFEITPLANVASASKPLCTPYSLLSCSKLGKKALDPYYLQMDDDTIVFFGMRESHRAYMSMDGDGSDRISLRSMDQDIVNNHQFTSQFLK</sequence>
<protein>
    <submittedName>
        <fullName evidence="1">Uncharacterized protein</fullName>
    </submittedName>
</protein>
<comment type="caution">
    <text evidence="1">The sequence shown here is derived from an EMBL/GenBank/DDBJ whole genome shotgun (WGS) entry which is preliminary data.</text>
</comment>